<dbReference type="Pfam" id="PF07916">
    <property type="entry name" value="TraG_N"/>
    <property type="match status" value="1"/>
</dbReference>
<dbReference type="AlphaFoldDB" id="A0A7U0LDM3"/>
<feature type="domain" description="TraG N-terminal Proteobacteria" evidence="3">
    <location>
        <begin position="4"/>
        <end position="460"/>
    </location>
</feature>
<keyword evidence="2" id="KW-0812">Transmembrane</keyword>
<feature type="compositionally biased region" description="Low complexity" evidence="1">
    <location>
        <begin position="633"/>
        <end position="649"/>
    </location>
</feature>
<keyword evidence="4" id="KW-0614">Plasmid</keyword>
<geneLocation type="plasmid" evidence="4">
    <name>p1</name>
</geneLocation>
<evidence type="ECO:0000256" key="2">
    <source>
        <dbReference type="SAM" id="Phobius"/>
    </source>
</evidence>
<evidence type="ECO:0000256" key="1">
    <source>
        <dbReference type="SAM" id="MobiDB-lite"/>
    </source>
</evidence>
<organism evidence="4">
    <name type="scientific">Aeromonas caviae</name>
    <name type="common">Aeromonas punctata</name>
    <dbReference type="NCBI Taxonomy" id="648"/>
    <lineage>
        <taxon>Bacteria</taxon>
        <taxon>Pseudomonadati</taxon>
        <taxon>Pseudomonadota</taxon>
        <taxon>Gammaproteobacteria</taxon>
        <taxon>Aeromonadales</taxon>
        <taxon>Aeromonadaceae</taxon>
        <taxon>Aeromonas</taxon>
    </lineage>
</organism>
<proteinExistence type="predicted"/>
<protein>
    <submittedName>
        <fullName evidence="4">Conjugal transfer protein TraG N-terminal domain-containing protein</fullName>
    </submittedName>
</protein>
<dbReference type="InterPro" id="IPR012931">
    <property type="entry name" value="TraG_N_Proteobacteria"/>
</dbReference>
<accession>A0A7U0LDM3</accession>
<keyword evidence="2" id="KW-0472">Membrane</keyword>
<feature type="transmembrane region" description="Helical" evidence="2">
    <location>
        <begin position="426"/>
        <end position="446"/>
    </location>
</feature>
<sequence length="1039" mass="110668">MWDVYVSGNFEMIVAAYNALAMMFSDGHNIYYGAAVLALLKLLITALQKVVDDQQKPVHNFFFGLIIFIILTGPQTRVTVLVESRITSQVQTIDNVPLLVAISGSVATTLLSRITDDFRTAFSVVTPLNGYDASDSGHGGLDPLRSLMKLNQEDYATAVVCMMNGNLDLCGSLNNYMRECVGRDMITGGPAQEITWTKILNSPPTDALLSVKSTNTFWQTQTVVKSGTPAVKTCADMWTYLVNQLQSPEFKAAVTRYNTAMGIKDEAVQQATRIFTGSGIGMYEMSLQRLVWSQVKKGTREAQDSVGRQTAEMQYTASEQRLVKMASSYEMFNELAPALITFFEFFAIFVAPVMLLMLVTGSYGLQAAGSYVMFVLFTNLWPLIAVGVESYINYALSSDMSTSGDFGPAALSWNGTPGVAEKAQTYLAVGSMMMAAIPSLAMAVLYKGVQGMAGVASKASPEAPVNSHYVAPNISSAPDNGKTAMGEQTASWDPNSFAGSVVGGAENLGLTADIGGSVKQSLDRSYGSAVAQQRTSAAQFQNSVQEMVAMANTAGSNQSFSREEGQQLQHGAAALANSKKIIQERLGVSEEQATQIAMNGSEGYESALQGFLGFNIAGTGGGYKTSSGDKYSESTSKSTGTTRTTGYDRSTAKSTDLTASEQATLNEASKFLRGETLSNSAEYRNAATRVATASENYAENRSTTEQMREARDYVQSGALAAKTDFGRLGQTGEKINAAAFLQNMASDPTNRESLVKAGVIESDGTLSKDAEKSLQGYYENAMSRSNHTLSEVAAWSVASASLLGETAFKLVGGLDNDDRNVAHEMLTRLDKSNADVGLQQMIKMLETTSHHDEITAHAGVGNVNEVIGGAQGQTSSGMSTLQGQVEANQASAEGAITAGAGGIPGEHQGHRGTVASDHAYDNGRQDVPPLLLKPNQDPVKAAIEQTGTDGHQTRVDANNLQETADRKLKGHQYAASPEGSGTNAASFVMNLTYPGEAPRTPTGEGKGSDQGMVNTDVPAGVQEGKRPVTPDEQLPLWKR</sequence>
<feature type="transmembrane region" description="Helical" evidence="2">
    <location>
        <begin position="30"/>
        <end position="51"/>
    </location>
</feature>
<feature type="transmembrane region" description="Helical" evidence="2">
    <location>
        <begin position="335"/>
        <end position="359"/>
    </location>
</feature>
<gene>
    <name evidence="4" type="ORF">JC965_26395</name>
</gene>
<evidence type="ECO:0000313" key="4">
    <source>
        <dbReference type="EMBL" id="QQX12657.1"/>
    </source>
</evidence>
<feature type="transmembrane region" description="Helical" evidence="2">
    <location>
        <begin position="96"/>
        <end position="114"/>
    </location>
</feature>
<evidence type="ECO:0000259" key="3">
    <source>
        <dbReference type="Pfam" id="PF07916"/>
    </source>
</evidence>
<dbReference type="EMBL" id="CP068231">
    <property type="protein sequence ID" value="QQX12657.1"/>
    <property type="molecule type" value="Genomic_DNA"/>
</dbReference>
<feature type="transmembrane region" description="Helical" evidence="2">
    <location>
        <begin position="371"/>
        <end position="392"/>
    </location>
</feature>
<feature type="transmembrane region" description="Helical" evidence="2">
    <location>
        <begin position="58"/>
        <end position="76"/>
    </location>
</feature>
<keyword evidence="2" id="KW-1133">Transmembrane helix</keyword>
<feature type="region of interest" description="Disordered" evidence="1">
    <location>
        <begin position="993"/>
        <end position="1039"/>
    </location>
</feature>
<name>A0A7U0LDM3_AERCA</name>
<reference evidence="4" key="1">
    <citation type="submission" date="2021-01" db="EMBL/GenBank/DDBJ databases">
        <title>GES Beta-lactamases isolated from hospital effluents in Brazil.</title>
        <authorList>
            <person name="Conte D."/>
            <person name="Mesa D."/>
            <person name="Palmeiro J.K."/>
            <person name="Dalla-Costa L.M."/>
        </authorList>
    </citation>
    <scope>NUCLEOTIDE SEQUENCE [LARGE SCALE GENOMIC DNA]</scope>
    <source>
        <strain evidence="4">Aero21</strain>
        <plasmid evidence="4">p1</plasmid>
    </source>
</reference>
<feature type="region of interest" description="Disordered" evidence="1">
    <location>
        <begin position="623"/>
        <end position="657"/>
    </location>
</feature>